<evidence type="ECO:0000256" key="1">
    <source>
        <dbReference type="SAM" id="SignalP"/>
    </source>
</evidence>
<dbReference type="Proteomes" id="UP000275078">
    <property type="component" value="Unassembled WGS sequence"/>
</dbReference>
<keyword evidence="3" id="KW-1185">Reference proteome</keyword>
<organism evidence="2 3">
    <name type="scientific">Ascobolus immersus RN42</name>
    <dbReference type="NCBI Taxonomy" id="1160509"/>
    <lineage>
        <taxon>Eukaryota</taxon>
        <taxon>Fungi</taxon>
        <taxon>Dikarya</taxon>
        <taxon>Ascomycota</taxon>
        <taxon>Pezizomycotina</taxon>
        <taxon>Pezizomycetes</taxon>
        <taxon>Pezizales</taxon>
        <taxon>Ascobolaceae</taxon>
        <taxon>Ascobolus</taxon>
    </lineage>
</organism>
<feature type="chain" id="PRO_5017953887" evidence="1">
    <location>
        <begin position="24"/>
        <end position="96"/>
    </location>
</feature>
<sequence length="96" mass="10146">MYGDLVEFSTFTIVSLFLGLAAALPSTPLEKRACSVPPASACTVISSASCEYCCRTDPSRTNPQCHAHDANPATPAVDYIFCTNGGSGVKYHCDSH</sequence>
<feature type="signal peptide" evidence="1">
    <location>
        <begin position="1"/>
        <end position="23"/>
    </location>
</feature>
<proteinExistence type="predicted"/>
<gene>
    <name evidence="2" type="ORF">BJ508DRAFT_359440</name>
</gene>
<name>A0A3N4IH12_ASCIM</name>
<keyword evidence="1" id="KW-0732">Signal</keyword>
<evidence type="ECO:0000313" key="3">
    <source>
        <dbReference type="Proteomes" id="UP000275078"/>
    </source>
</evidence>
<dbReference type="AlphaFoldDB" id="A0A3N4IH12"/>
<reference evidence="2 3" key="1">
    <citation type="journal article" date="2018" name="Nat. Ecol. Evol.">
        <title>Pezizomycetes genomes reveal the molecular basis of ectomycorrhizal truffle lifestyle.</title>
        <authorList>
            <person name="Murat C."/>
            <person name="Payen T."/>
            <person name="Noel B."/>
            <person name="Kuo A."/>
            <person name="Morin E."/>
            <person name="Chen J."/>
            <person name="Kohler A."/>
            <person name="Krizsan K."/>
            <person name="Balestrini R."/>
            <person name="Da Silva C."/>
            <person name="Montanini B."/>
            <person name="Hainaut M."/>
            <person name="Levati E."/>
            <person name="Barry K.W."/>
            <person name="Belfiori B."/>
            <person name="Cichocki N."/>
            <person name="Clum A."/>
            <person name="Dockter R.B."/>
            <person name="Fauchery L."/>
            <person name="Guy J."/>
            <person name="Iotti M."/>
            <person name="Le Tacon F."/>
            <person name="Lindquist E.A."/>
            <person name="Lipzen A."/>
            <person name="Malagnac F."/>
            <person name="Mello A."/>
            <person name="Molinier V."/>
            <person name="Miyauchi S."/>
            <person name="Poulain J."/>
            <person name="Riccioni C."/>
            <person name="Rubini A."/>
            <person name="Sitrit Y."/>
            <person name="Splivallo R."/>
            <person name="Traeger S."/>
            <person name="Wang M."/>
            <person name="Zifcakova L."/>
            <person name="Wipf D."/>
            <person name="Zambonelli A."/>
            <person name="Paolocci F."/>
            <person name="Nowrousian M."/>
            <person name="Ottonello S."/>
            <person name="Baldrian P."/>
            <person name="Spatafora J.W."/>
            <person name="Henrissat B."/>
            <person name="Nagy L.G."/>
            <person name="Aury J.M."/>
            <person name="Wincker P."/>
            <person name="Grigoriev I.V."/>
            <person name="Bonfante P."/>
            <person name="Martin F.M."/>
        </authorList>
    </citation>
    <scope>NUCLEOTIDE SEQUENCE [LARGE SCALE GENOMIC DNA]</scope>
    <source>
        <strain evidence="2 3">RN42</strain>
    </source>
</reference>
<protein>
    <submittedName>
        <fullName evidence="2">Uncharacterized protein</fullName>
    </submittedName>
</protein>
<evidence type="ECO:0000313" key="2">
    <source>
        <dbReference type="EMBL" id="RPA84717.1"/>
    </source>
</evidence>
<dbReference type="EMBL" id="ML119657">
    <property type="protein sequence ID" value="RPA84717.1"/>
    <property type="molecule type" value="Genomic_DNA"/>
</dbReference>
<accession>A0A3N4IH12</accession>